<dbReference type="Pfam" id="PF20016">
    <property type="entry name" value="ThsA_Macro"/>
    <property type="match status" value="1"/>
</dbReference>
<sequence>MSLGRRLRRIFTSRRGMIGLAAHALIAFGLVAAAVQLVAQVFATKFQQPFALTLAVVAGCLLWGLVRALPGRRVHREFGRPDMTVTVKAGDLLDEDAHIVVGFTDTFDTDITDDLVINRRSVQGQVLLRRYGGDMGRLDAELDAALATTPVVGKVTRSSKPIGKLSRYPIGTVATVGPPERRVFAVAYSRMGTDLVARSGVEDLWHSLARIWDAAFRHAQQGRVAIPLVGADLARIDWLDRESLLRMVLLSFVARSRQQLVCRELVIVLQPDDFARIDLLELDAFLRAL</sequence>
<name>A0ABT6WWF4_9ACTN</name>
<gene>
    <name evidence="3" type="ORF">QLQ12_36350</name>
</gene>
<evidence type="ECO:0000313" key="4">
    <source>
        <dbReference type="Proteomes" id="UP001241758"/>
    </source>
</evidence>
<feature type="transmembrane region" description="Helical" evidence="1">
    <location>
        <begin position="49"/>
        <end position="66"/>
    </location>
</feature>
<evidence type="ECO:0000259" key="2">
    <source>
        <dbReference type="Pfam" id="PF20016"/>
    </source>
</evidence>
<proteinExistence type="predicted"/>
<keyword evidence="1" id="KW-0472">Membrane</keyword>
<feature type="transmembrane region" description="Helical" evidence="1">
    <location>
        <begin position="20"/>
        <end position="43"/>
    </location>
</feature>
<dbReference type="RefSeq" id="WP_282765338.1">
    <property type="nucleotide sequence ID" value="NZ_JASCTH010000030.1"/>
</dbReference>
<organism evidence="3 4">
    <name type="scientific">Actinoplanes sandaracinus</name>
    <dbReference type="NCBI Taxonomy" id="3045177"/>
    <lineage>
        <taxon>Bacteria</taxon>
        <taxon>Bacillati</taxon>
        <taxon>Actinomycetota</taxon>
        <taxon>Actinomycetes</taxon>
        <taxon>Micromonosporales</taxon>
        <taxon>Micromonosporaceae</taxon>
        <taxon>Actinoplanes</taxon>
    </lineage>
</organism>
<reference evidence="3 4" key="1">
    <citation type="submission" date="2023-05" db="EMBL/GenBank/DDBJ databases">
        <title>Actinoplanes sp. NEAU-A12 genome sequencing.</title>
        <authorList>
            <person name="Wang Z.-S."/>
        </authorList>
    </citation>
    <scope>NUCLEOTIDE SEQUENCE [LARGE SCALE GENOMIC DNA]</scope>
    <source>
        <strain evidence="3 4">NEAU-A12</strain>
    </source>
</reference>
<keyword evidence="1" id="KW-0812">Transmembrane</keyword>
<keyword evidence="4" id="KW-1185">Reference proteome</keyword>
<keyword evidence="1" id="KW-1133">Transmembrane helix</keyword>
<feature type="domain" description="Thoeris protein ThsA Macro" evidence="2">
    <location>
        <begin position="85"/>
        <end position="269"/>
    </location>
</feature>
<dbReference type="InterPro" id="IPR045535">
    <property type="entry name" value="ThsA_Macro"/>
</dbReference>
<comment type="caution">
    <text evidence="3">The sequence shown here is derived from an EMBL/GenBank/DDBJ whole genome shotgun (WGS) entry which is preliminary data.</text>
</comment>
<accession>A0ABT6WWF4</accession>
<evidence type="ECO:0000313" key="3">
    <source>
        <dbReference type="EMBL" id="MDI6104077.1"/>
    </source>
</evidence>
<evidence type="ECO:0000256" key="1">
    <source>
        <dbReference type="SAM" id="Phobius"/>
    </source>
</evidence>
<protein>
    <submittedName>
        <fullName evidence="3">DUF6430 domain-containing protein</fullName>
    </submittedName>
</protein>
<dbReference type="EMBL" id="JASCTH010000030">
    <property type="protein sequence ID" value="MDI6104077.1"/>
    <property type="molecule type" value="Genomic_DNA"/>
</dbReference>
<dbReference type="Proteomes" id="UP001241758">
    <property type="component" value="Unassembled WGS sequence"/>
</dbReference>